<feature type="compositionally biased region" description="Basic and acidic residues" evidence="1">
    <location>
        <begin position="653"/>
        <end position="665"/>
    </location>
</feature>
<feature type="domain" description="TTF-type" evidence="2">
    <location>
        <begin position="137"/>
        <end position="218"/>
    </location>
</feature>
<keyword evidence="4" id="KW-1185">Reference proteome</keyword>
<proteinExistence type="predicted"/>
<organism evidence="3 4">
    <name type="scientific">Aphis craccivora</name>
    <name type="common">Cowpea aphid</name>
    <dbReference type="NCBI Taxonomy" id="307492"/>
    <lineage>
        <taxon>Eukaryota</taxon>
        <taxon>Metazoa</taxon>
        <taxon>Ecdysozoa</taxon>
        <taxon>Arthropoda</taxon>
        <taxon>Hexapoda</taxon>
        <taxon>Insecta</taxon>
        <taxon>Pterygota</taxon>
        <taxon>Neoptera</taxon>
        <taxon>Paraneoptera</taxon>
        <taxon>Hemiptera</taxon>
        <taxon>Sternorrhyncha</taxon>
        <taxon>Aphidomorpha</taxon>
        <taxon>Aphidoidea</taxon>
        <taxon>Aphididae</taxon>
        <taxon>Aphidini</taxon>
        <taxon>Aphis</taxon>
        <taxon>Aphis</taxon>
    </lineage>
</organism>
<dbReference type="EMBL" id="VUJU01006280">
    <property type="protein sequence ID" value="KAF0748968.1"/>
    <property type="molecule type" value="Genomic_DNA"/>
</dbReference>
<reference evidence="3 4" key="1">
    <citation type="submission" date="2019-08" db="EMBL/GenBank/DDBJ databases">
        <title>Whole genome of Aphis craccivora.</title>
        <authorList>
            <person name="Voronova N.V."/>
            <person name="Shulinski R.S."/>
            <person name="Bandarenka Y.V."/>
            <person name="Zhorov D.G."/>
            <person name="Warner D."/>
        </authorList>
    </citation>
    <scope>NUCLEOTIDE SEQUENCE [LARGE SCALE GENOMIC DNA]</scope>
    <source>
        <strain evidence="3">180601</strain>
        <tissue evidence="3">Whole Body</tissue>
    </source>
</reference>
<dbReference type="InterPro" id="IPR008906">
    <property type="entry name" value="HATC_C_dom"/>
</dbReference>
<comment type="caution">
    <text evidence="3">The sequence shown here is derived from an EMBL/GenBank/DDBJ whole genome shotgun (WGS) entry which is preliminary data.</text>
</comment>
<dbReference type="AlphaFoldDB" id="A0A6G0Y4R5"/>
<evidence type="ECO:0000259" key="2">
    <source>
        <dbReference type="SMART" id="SM00597"/>
    </source>
</evidence>
<dbReference type="OrthoDB" id="6615285at2759"/>
<dbReference type="SUPFAM" id="SSF53098">
    <property type="entry name" value="Ribonuclease H-like"/>
    <property type="match status" value="1"/>
</dbReference>
<gene>
    <name evidence="3" type="ORF">FWK35_00021220</name>
</gene>
<dbReference type="InterPro" id="IPR006580">
    <property type="entry name" value="Znf_TTF"/>
</dbReference>
<dbReference type="SMART" id="SM00597">
    <property type="entry name" value="ZnF_TTF"/>
    <property type="match status" value="1"/>
</dbReference>
<dbReference type="PANTHER" id="PTHR45749:SF23">
    <property type="entry name" value="ZINC FINGER MYM-TYPE PROTEIN 1-LIKE"/>
    <property type="match status" value="1"/>
</dbReference>
<sequence>IDSSTSTSTLTLTTSTITLTTSTSMSSTCHPNTELDITPSPTILSVSTPLELEKGNHTGDARNLISIDIAKFTAPKSLVSFDDITVNRDPAKWIINETTIDQLLSRDIDQNIPEDFSVTRRYYSSVSGYRSLTKLAFERKIKNGKLHRKYLCYSSSKKALFCIPCRLFGNGSSKFGTDGYDDWNNVHSGLTSHENSSEHVQSSSTFLNRSKLKNRIDKGLQLQIQTEMNYWRNVLQRVVAVVKKLGSRGLPFRGKNEQFGSNKNGNFMMCLELLAEFDPFMSNHLATYGNPGRGKISYLSSTICEEFISLIAKKVLNVIIDEVNLSKYVKREIQEDIPAEVERFLKFIPNVGHKAIDMLNAVTGTLEEFGLNLQDCRGQSYDTAANMSGCYSELKTRIQNLNPLAIYKSCRLKNNLSTFESVFMAVFWTSLLERFIKTSTVLQSTSANLEHVVDLYKSLIDYVSEIRSDEMFQQFIDECSSRANEVVFDGKDKLKTVYFAVLDQLRKQLEMRHSGSQQTQQFYETDIDENTFTQECIHFKTYMQNATEKKQHQSLFTFFRNQNLEELFPNVSIAWRIYSCMAVTNCSAERSFSCLKRTKTYLRSTIGENRLNSLALLCIESELVSTIDFQDLIETFANLKSLSTNTIDLDDKRVREAPQDDKGVREAPQVLTVQ</sequence>
<evidence type="ECO:0000256" key="1">
    <source>
        <dbReference type="SAM" id="MobiDB-lite"/>
    </source>
</evidence>
<dbReference type="GO" id="GO:0046983">
    <property type="term" value="F:protein dimerization activity"/>
    <property type="evidence" value="ECO:0007669"/>
    <property type="project" value="InterPro"/>
</dbReference>
<accession>A0A6G0Y4R5</accession>
<dbReference type="Proteomes" id="UP000478052">
    <property type="component" value="Unassembled WGS sequence"/>
</dbReference>
<feature type="region of interest" description="Disordered" evidence="1">
    <location>
        <begin position="653"/>
        <end position="674"/>
    </location>
</feature>
<evidence type="ECO:0000313" key="4">
    <source>
        <dbReference type="Proteomes" id="UP000478052"/>
    </source>
</evidence>
<feature type="non-terminal residue" evidence="3">
    <location>
        <position position="1"/>
    </location>
</feature>
<protein>
    <submittedName>
        <fullName evidence="3">Zinc finger MYM-type protein 1-like</fullName>
    </submittedName>
</protein>
<dbReference type="PANTHER" id="PTHR45749">
    <property type="match status" value="1"/>
</dbReference>
<name>A0A6G0Y4R5_APHCR</name>
<dbReference type="Pfam" id="PF05699">
    <property type="entry name" value="Dimer_Tnp_hAT"/>
    <property type="match status" value="1"/>
</dbReference>
<evidence type="ECO:0000313" key="3">
    <source>
        <dbReference type="EMBL" id="KAF0748968.1"/>
    </source>
</evidence>
<dbReference type="InterPro" id="IPR012337">
    <property type="entry name" value="RNaseH-like_sf"/>
</dbReference>